<name>L1K495_GUITC</name>
<evidence type="ECO:0000313" key="1">
    <source>
        <dbReference type="EMBL" id="EKX55188.1"/>
    </source>
</evidence>
<accession>L1K495</accession>
<dbReference type="AlphaFoldDB" id="L1K495"/>
<keyword evidence="3" id="KW-1185">Reference proteome</keyword>
<dbReference type="EMBL" id="JH992965">
    <property type="protein sequence ID" value="EKX55188.1"/>
    <property type="molecule type" value="Genomic_DNA"/>
</dbReference>
<reference evidence="3" key="2">
    <citation type="submission" date="2012-11" db="EMBL/GenBank/DDBJ databases">
        <authorList>
            <person name="Kuo A."/>
            <person name="Curtis B.A."/>
            <person name="Tanifuji G."/>
            <person name="Burki F."/>
            <person name="Gruber A."/>
            <person name="Irimia M."/>
            <person name="Maruyama S."/>
            <person name="Arias M.C."/>
            <person name="Ball S.G."/>
            <person name="Gile G.H."/>
            <person name="Hirakawa Y."/>
            <person name="Hopkins J.F."/>
            <person name="Rensing S.A."/>
            <person name="Schmutz J."/>
            <person name="Symeonidi A."/>
            <person name="Elias M."/>
            <person name="Eveleigh R.J."/>
            <person name="Herman E.K."/>
            <person name="Klute M.J."/>
            <person name="Nakayama T."/>
            <person name="Obornik M."/>
            <person name="Reyes-Prieto A."/>
            <person name="Armbrust E.V."/>
            <person name="Aves S.J."/>
            <person name="Beiko R.G."/>
            <person name="Coutinho P."/>
            <person name="Dacks J.B."/>
            <person name="Durnford D.G."/>
            <person name="Fast N.M."/>
            <person name="Green B.R."/>
            <person name="Grisdale C."/>
            <person name="Hempe F."/>
            <person name="Henrissat B."/>
            <person name="Hoppner M.P."/>
            <person name="Ishida K.-I."/>
            <person name="Kim E."/>
            <person name="Koreny L."/>
            <person name="Kroth P.G."/>
            <person name="Liu Y."/>
            <person name="Malik S.-B."/>
            <person name="Maier U.G."/>
            <person name="McRose D."/>
            <person name="Mock T."/>
            <person name="Neilson J.A."/>
            <person name="Onodera N.T."/>
            <person name="Poole A.M."/>
            <person name="Pritham E.J."/>
            <person name="Richards T.A."/>
            <person name="Rocap G."/>
            <person name="Roy S.W."/>
            <person name="Sarai C."/>
            <person name="Schaack S."/>
            <person name="Shirato S."/>
            <person name="Slamovits C.H."/>
            <person name="Spencer D.F."/>
            <person name="Suzuki S."/>
            <person name="Worden A.Z."/>
            <person name="Zauner S."/>
            <person name="Barry K."/>
            <person name="Bell C."/>
            <person name="Bharti A.K."/>
            <person name="Crow J.A."/>
            <person name="Grimwood J."/>
            <person name="Kramer R."/>
            <person name="Lindquist E."/>
            <person name="Lucas S."/>
            <person name="Salamov A."/>
            <person name="McFadden G.I."/>
            <person name="Lane C.E."/>
            <person name="Keeling P.J."/>
            <person name="Gray M.W."/>
            <person name="Grigoriev I.V."/>
            <person name="Archibald J.M."/>
        </authorList>
    </citation>
    <scope>NUCLEOTIDE SEQUENCE</scope>
    <source>
        <strain evidence="3">CCMP2712</strain>
    </source>
</reference>
<evidence type="ECO:0000313" key="3">
    <source>
        <dbReference type="Proteomes" id="UP000011087"/>
    </source>
</evidence>
<dbReference type="OMA" id="MCRWDWF"/>
<dbReference type="EnsemblProtists" id="EKX55188">
    <property type="protein sequence ID" value="EKX55188"/>
    <property type="gene ID" value="GUITHDRAFT_131448"/>
</dbReference>
<gene>
    <name evidence="1" type="ORF">GUITHDRAFT_131448</name>
</gene>
<reference evidence="1 3" key="1">
    <citation type="journal article" date="2012" name="Nature">
        <title>Algal genomes reveal evolutionary mosaicism and the fate of nucleomorphs.</title>
        <authorList>
            <consortium name="DOE Joint Genome Institute"/>
            <person name="Curtis B.A."/>
            <person name="Tanifuji G."/>
            <person name="Burki F."/>
            <person name="Gruber A."/>
            <person name="Irimia M."/>
            <person name="Maruyama S."/>
            <person name="Arias M.C."/>
            <person name="Ball S.G."/>
            <person name="Gile G.H."/>
            <person name="Hirakawa Y."/>
            <person name="Hopkins J.F."/>
            <person name="Kuo A."/>
            <person name="Rensing S.A."/>
            <person name="Schmutz J."/>
            <person name="Symeonidi A."/>
            <person name="Elias M."/>
            <person name="Eveleigh R.J."/>
            <person name="Herman E.K."/>
            <person name="Klute M.J."/>
            <person name="Nakayama T."/>
            <person name="Obornik M."/>
            <person name="Reyes-Prieto A."/>
            <person name="Armbrust E.V."/>
            <person name="Aves S.J."/>
            <person name="Beiko R.G."/>
            <person name="Coutinho P."/>
            <person name="Dacks J.B."/>
            <person name="Durnford D.G."/>
            <person name="Fast N.M."/>
            <person name="Green B.R."/>
            <person name="Grisdale C.J."/>
            <person name="Hempel F."/>
            <person name="Henrissat B."/>
            <person name="Hoppner M.P."/>
            <person name="Ishida K."/>
            <person name="Kim E."/>
            <person name="Koreny L."/>
            <person name="Kroth P.G."/>
            <person name="Liu Y."/>
            <person name="Malik S.B."/>
            <person name="Maier U.G."/>
            <person name="McRose D."/>
            <person name="Mock T."/>
            <person name="Neilson J.A."/>
            <person name="Onodera N.T."/>
            <person name="Poole A.M."/>
            <person name="Pritham E.J."/>
            <person name="Richards T.A."/>
            <person name="Rocap G."/>
            <person name="Roy S.W."/>
            <person name="Sarai C."/>
            <person name="Schaack S."/>
            <person name="Shirato S."/>
            <person name="Slamovits C.H."/>
            <person name="Spencer D.F."/>
            <person name="Suzuki S."/>
            <person name="Worden A.Z."/>
            <person name="Zauner S."/>
            <person name="Barry K."/>
            <person name="Bell C."/>
            <person name="Bharti A.K."/>
            <person name="Crow J.A."/>
            <person name="Grimwood J."/>
            <person name="Kramer R."/>
            <person name="Lindquist E."/>
            <person name="Lucas S."/>
            <person name="Salamov A."/>
            <person name="McFadden G.I."/>
            <person name="Lane C.E."/>
            <person name="Keeling P.J."/>
            <person name="Gray M.W."/>
            <person name="Grigoriev I.V."/>
            <person name="Archibald J.M."/>
        </authorList>
    </citation>
    <scope>NUCLEOTIDE SEQUENCE</scope>
    <source>
        <strain evidence="1 3">CCMP2712</strain>
    </source>
</reference>
<organism evidence="1">
    <name type="scientific">Guillardia theta (strain CCMP2712)</name>
    <name type="common">Cryptophyte</name>
    <dbReference type="NCBI Taxonomy" id="905079"/>
    <lineage>
        <taxon>Eukaryota</taxon>
        <taxon>Cryptophyceae</taxon>
        <taxon>Pyrenomonadales</taxon>
        <taxon>Geminigeraceae</taxon>
        <taxon>Guillardia</taxon>
    </lineage>
</organism>
<dbReference type="Proteomes" id="UP000011087">
    <property type="component" value="Unassembled WGS sequence"/>
</dbReference>
<reference evidence="2" key="3">
    <citation type="submission" date="2016-03" db="UniProtKB">
        <authorList>
            <consortium name="EnsemblProtists"/>
        </authorList>
    </citation>
    <scope>IDENTIFICATION</scope>
</reference>
<dbReference type="OrthoDB" id="410247at2759"/>
<dbReference type="KEGG" id="gtt:GUITHDRAFT_131448"/>
<dbReference type="PaxDb" id="55529-EKX55188"/>
<dbReference type="eggNOG" id="ENOG502S27Z">
    <property type="taxonomic scope" value="Eukaryota"/>
</dbReference>
<evidence type="ECO:0000313" key="2">
    <source>
        <dbReference type="EnsemblProtists" id="EKX55188"/>
    </source>
</evidence>
<dbReference type="HOGENOM" id="CLU_073216_0_0_1"/>
<proteinExistence type="predicted"/>
<dbReference type="RefSeq" id="XP_005842168.1">
    <property type="nucleotide sequence ID" value="XM_005842111.1"/>
</dbReference>
<sequence length="290" mass="33722">MDRLPRKKASDVFVDEHIEAHTSDNEDHTFAGIMFNVSVANLPFEAVQISSVWIRGGLGPISIWSTPEGFEDKREKQEEWENHYSKQHRASLYQFKEMKLKKPILLSAGETRGIYIHSACEGDEQIVYDDKRGRQTYSDFCLKIRPGYAHLSHVPFSAEHTNWGGWGPAWRDNRAFVGKLDYGIKWLRWNPEVHVQLPSFFRKIVWCLLMSQHARASCSFLHVLEENSLFYIINSVNWWEMAGSKKALRRKKVVREEAEELAGKKSKKRSRMSWPGLNYYVDDVAEGDEL</sequence>
<protein>
    <submittedName>
        <fullName evidence="1 2">Uncharacterized protein</fullName>
    </submittedName>
</protein>
<dbReference type="GeneID" id="17312015"/>